<name>A0ABX2V798_9BACL</name>
<dbReference type="RefSeq" id="WP_028105416.1">
    <property type="nucleotide sequence ID" value="NZ_LVVL01000012.1"/>
</dbReference>
<organism evidence="1 2">
    <name type="scientific">Exiguobacterium undae</name>
    <dbReference type="NCBI Taxonomy" id="169177"/>
    <lineage>
        <taxon>Bacteria</taxon>
        <taxon>Bacillati</taxon>
        <taxon>Bacillota</taxon>
        <taxon>Bacilli</taxon>
        <taxon>Bacillales</taxon>
        <taxon>Bacillales Family XII. Incertae Sedis</taxon>
        <taxon>Exiguobacterium</taxon>
    </lineage>
</organism>
<evidence type="ECO:0000313" key="1">
    <source>
        <dbReference type="EMBL" id="OAN12793.1"/>
    </source>
</evidence>
<proteinExistence type="predicted"/>
<dbReference type="Proteomes" id="UP000078447">
    <property type="component" value="Unassembled WGS sequence"/>
</dbReference>
<protein>
    <submittedName>
        <fullName evidence="1">Uncharacterized protein</fullName>
    </submittedName>
</protein>
<sequence>MGQTQKTSGDTHTKQVSLYLKHLIQNSSSNPSTNDPSWMTAHFLFTQFPGLTDVQSKFEFSNFDHRADLYLYQNDRIIPIHLFSLKKTGSIQPKNPGAKSFLDKYFNLPEAQIQLNSIIDQERERLYRYILDQKNLPHLYLSERDLKKQVSLLQLNQLESKQYRKMILESIRDQCYSILLKLLNTNHTLIFNGFKELSLIEEYKVLSIQDINKSIHVEMQQQTLKSFHNIYLLKKNTSSIYIYIDDFELELRFKFESSLSSSIKLATKLSSSIHLTEQLPQQFESINNQFLNTFEDILDSHTYVPASNNSNAIGRCNEALLIYRFIKKNPSINIVDAEIIHSTFEKHYGNLNSEMLEQLITCSETTYHSLSVFLKERFGEFYTIQQVQLVADSYVSNKLETADVIFTINHKNTYIEIPLSLKALKKRNSMMTLKNPGVGSILSYHYFDIYDDMQLYIARIKEKYQSDLLTRKEVLSIVSHKITEHLKKASQTSLESGLRNMIGTNTSVISFYQQNMCSIHSYLQVKGPVEVQQTSSTTTRLSWMSGQEEIRLRVKFSSGASHGWSSLKLSCERLIK</sequence>
<comment type="caution">
    <text evidence="1">The sequence shown here is derived from an EMBL/GenBank/DDBJ whole genome shotgun (WGS) entry which is preliminary data.</text>
</comment>
<accession>A0ABX2V798</accession>
<reference evidence="1 2" key="1">
    <citation type="submission" date="2016-03" db="EMBL/GenBank/DDBJ databases">
        <authorList>
            <person name="Cho S.-Y."/>
            <person name="Lim S."/>
            <person name="Kim H."/>
            <person name="Soh E.H."/>
            <person name="Moon J.S."/>
        </authorList>
    </citation>
    <scope>NUCLEOTIDE SEQUENCE [LARGE SCALE GENOMIC DNA]</scope>
    <source>
        <strain evidence="1 2">KCTC 3810</strain>
    </source>
</reference>
<evidence type="ECO:0000313" key="2">
    <source>
        <dbReference type="Proteomes" id="UP000078447"/>
    </source>
</evidence>
<dbReference type="EMBL" id="LVVL01000012">
    <property type="protein sequence ID" value="OAN12793.1"/>
    <property type="molecule type" value="Genomic_DNA"/>
</dbReference>
<keyword evidence="2" id="KW-1185">Reference proteome</keyword>
<gene>
    <name evidence="1" type="ORF">A3783_10765</name>
</gene>